<keyword evidence="3" id="KW-1185">Reference proteome</keyword>
<feature type="region of interest" description="Disordered" evidence="1">
    <location>
        <begin position="1"/>
        <end position="64"/>
    </location>
</feature>
<evidence type="ECO:0000256" key="1">
    <source>
        <dbReference type="SAM" id="MobiDB-lite"/>
    </source>
</evidence>
<dbReference type="RefSeq" id="WP_345255706.1">
    <property type="nucleotide sequence ID" value="NZ_BAABGY010000007.1"/>
</dbReference>
<dbReference type="Proteomes" id="UP001501725">
    <property type="component" value="Unassembled WGS sequence"/>
</dbReference>
<name>A0ABP8GV56_9BACT</name>
<gene>
    <name evidence="2" type="ORF">GCM10023184_21550</name>
</gene>
<proteinExistence type="predicted"/>
<organism evidence="2 3">
    <name type="scientific">Flaviaesturariibacter amylovorans</name>
    <dbReference type="NCBI Taxonomy" id="1084520"/>
    <lineage>
        <taxon>Bacteria</taxon>
        <taxon>Pseudomonadati</taxon>
        <taxon>Bacteroidota</taxon>
        <taxon>Chitinophagia</taxon>
        <taxon>Chitinophagales</taxon>
        <taxon>Chitinophagaceae</taxon>
        <taxon>Flaviaestuariibacter</taxon>
    </lineage>
</organism>
<evidence type="ECO:0000313" key="3">
    <source>
        <dbReference type="Proteomes" id="UP001501725"/>
    </source>
</evidence>
<protein>
    <submittedName>
        <fullName evidence="2">Uncharacterized protein</fullName>
    </submittedName>
</protein>
<feature type="compositionally biased region" description="Basic and acidic residues" evidence="1">
    <location>
        <begin position="35"/>
        <end position="64"/>
    </location>
</feature>
<reference evidence="3" key="1">
    <citation type="journal article" date="2019" name="Int. J. Syst. Evol. Microbiol.">
        <title>The Global Catalogue of Microorganisms (GCM) 10K type strain sequencing project: providing services to taxonomists for standard genome sequencing and annotation.</title>
        <authorList>
            <consortium name="The Broad Institute Genomics Platform"/>
            <consortium name="The Broad Institute Genome Sequencing Center for Infectious Disease"/>
            <person name="Wu L."/>
            <person name="Ma J."/>
        </authorList>
    </citation>
    <scope>NUCLEOTIDE SEQUENCE [LARGE SCALE GENOMIC DNA]</scope>
    <source>
        <strain evidence="3">JCM 17919</strain>
    </source>
</reference>
<dbReference type="EMBL" id="BAABGY010000007">
    <property type="protein sequence ID" value="GAA4330410.1"/>
    <property type="molecule type" value="Genomic_DNA"/>
</dbReference>
<accession>A0ABP8GV56</accession>
<comment type="caution">
    <text evidence="2">The sequence shown here is derived from an EMBL/GenBank/DDBJ whole genome shotgun (WGS) entry which is preliminary data.</text>
</comment>
<evidence type="ECO:0000313" key="2">
    <source>
        <dbReference type="EMBL" id="GAA4330410.1"/>
    </source>
</evidence>
<sequence length="64" mass="6921">MEKRDQLSRESVGQEPAGQLPSETVHNAHAAGDGALERSGTENEDPAARTEDPRSGEPDDTTRY</sequence>